<feature type="compositionally biased region" description="Polar residues" evidence="1">
    <location>
        <begin position="78"/>
        <end position="89"/>
    </location>
</feature>
<dbReference type="RefSeq" id="WP_023928043.1">
    <property type="nucleotide sequence ID" value="NZ_KI669454.1"/>
</dbReference>
<name>V8C9V4_9HELI</name>
<dbReference type="AlphaFoldDB" id="V8C9V4"/>
<comment type="caution">
    <text evidence="2">The sequence shown here is derived from an EMBL/GenBank/DDBJ whole genome shotgun (WGS) entry which is preliminary data.</text>
</comment>
<keyword evidence="3" id="KW-1185">Reference proteome</keyword>
<accession>V8C9V4</accession>
<feature type="compositionally biased region" description="Low complexity" evidence="1">
    <location>
        <begin position="90"/>
        <end position="116"/>
    </location>
</feature>
<gene>
    <name evidence="2" type="ORF">HMPREF2086_01301</name>
</gene>
<feature type="compositionally biased region" description="Low complexity" evidence="1">
    <location>
        <begin position="66"/>
        <end position="77"/>
    </location>
</feature>
<evidence type="ECO:0000313" key="2">
    <source>
        <dbReference type="EMBL" id="ETD23496.1"/>
    </source>
</evidence>
<dbReference type="Proteomes" id="UP000018731">
    <property type="component" value="Unassembled WGS sequence"/>
</dbReference>
<feature type="compositionally biased region" description="Polar residues" evidence="1">
    <location>
        <begin position="31"/>
        <end position="44"/>
    </location>
</feature>
<proteinExistence type="predicted"/>
<feature type="region of interest" description="Disordered" evidence="1">
    <location>
        <begin position="31"/>
        <end position="123"/>
    </location>
</feature>
<dbReference type="EMBL" id="AZJI01000005">
    <property type="protein sequence ID" value="ETD23496.1"/>
    <property type="molecule type" value="Genomic_DNA"/>
</dbReference>
<reference evidence="2 3" key="1">
    <citation type="journal article" date="2014" name="Genome Announc.">
        <title>Draft genome sequences of six enterohepatic helicobacter species isolated from humans and one from rhesus macaques.</title>
        <authorList>
            <person name="Shen Z."/>
            <person name="Sheh A."/>
            <person name="Young S.K."/>
            <person name="Abouelliel A."/>
            <person name="Ward D.V."/>
            <person name="Earl A.M."/>
            <person name="Fox J.G."/>
        </authorList>
    </citation>
    <scope>NUCLEOTIDE SEQUENCE [LARGE SCALE GENOMIC DNA]</scope>
    <source>
        <strain evidence="2 3">MIT 99-5501</strain>
    </source>
</reference>
<sequence>MQNNHLSIKFGFCRLFAMILIMLVLGFDKSSANPAKPQTTTSKKQINKEAQHKQEAKSTKKDSTKSAKSNAKSSQTTQSNQANEATQTNTPKSKAQKQTKAPKQAKTPNTKQSQAKQSKEEKLIQKELKKQAKLKARLEKNAPPKNLLKRNLKKALNFSPFYVGIPSFLGLDELENLAQMKPQRLRSKQASLGEELEEVCEGSEVDFICTSKKQVEILSPHIKLSNFSQHFKLFPNTLQVELNASVSSESFLDKLSFHTLSQKGEIEKILPKDFRDILTIKKEGATISYDYRVKFSSGEGTELLLEFEGSANNPLYEHKSLAEFLLDFMLSVVPKSVDYKELCQNLSRKECNRTITRKKAQLHITLFSPKNLKATLTSQNFSDTMYAIYAIDVANKARVSDRETYKKDIESTITKESINLRKDLANHKMPINTHNFALDFLSAFGGFFLDSERLGLEISAQPQPKERLLLRDFVEDSGRLRDFLGDLRFSVIR</sequence>
<evidence type="ECO:0000256" key="1">
    <source>
        <dbReference type="SAM" id="MobiDB-lite"/>
    </source>
</evidence>
<organism evidence="2 3">
    <name type="scientific">Helicobacter macacae MIT 99-5501</name>
    <dbReference type="NCBI Taxonomy" id="1357400"/>
    <lineage>
        <taxon>Bacteria</taxon>
        <taxon>Pseudomonadati</taxon>
        <taxon>Campylobacterota</taxon>
        <taxon>Epsilonproteobacteria</taxon>
        <taxon>Campylobacterales</taxon>
        <taxon>Helicobacteraceae</taxon>
        <taxon>Helicobacter</taxon>
    </lineage>
</organism>
<protein>
    <submittedName>
        <fullName evidence="2">Uncharacterized protein</fullName>
    </submittedName>
</protein>
<evidence type="ECO:0000313" key="3">
    <source>
        <dbReference type="Proteomes" id="UP000018731"/>
    </source>
</evidence>
<feature type="compositionally biased region" description="Basic and acidic residues" evidence="1">
    <location>
        <begin position="46"/>
        <end position="65"/>
    </location>
</feature>
<dbReference type="STRING" id="1357400.HMPREF2086_01301"/>
<dbReference type="HOGENOM" id="CLU_552947_0_0_7"/>
<dbReference type="PATRIC" id="fig|1357400.3.peg.1742"/>